<dbReference type="Proteomes" id="UP000244037">
    <property type="component" value="Unassembled WGS sequence"/>
</dbReference>
<dbReference type="Pfam" id="PF06199">
    <property type="entry name" value="Phage_tail_2"/>
    <property type="match status" value="1"/>
</dbReference>
<dbReference type="AlphaFoldDB" id="A0A8E2VIA6"/>
<proteinExistence type="predicted"/>
<dbReference type="OrthoDB" id="9864769at2"/>
<dbReference type="PRINTS" id="PR01996">
    <property type="entry name" value="MTP1FAMILY"/>
</dbReference>
<protein>
    <submittedName>
        <fullName evidence="1">Putative secreted protein</fullName>
    </submittedName>
</protein>
<dbReference type="InterPro" id="IPR011855">
    <property type="entry name" value="Phgtail_TP901_1"/>
</dbReference>
<dbReference type="EMBL" id="QAYC01000020">
    <property type="protein sequence ID" value="PTW43896.1"/>
    <property type="molecule type" value="Genomic_DNA"/>
</dbReference>
<reference evidence="1 2" key="1">
    <citation type="submission" date="2018-04" db="EMBL/GenBank/DDBJ databases">
        <title>Genomic Encyclopedia of Archaeal and Bacterial Type Strains, Phase II (KMG-II): from individual species to whole genera.</title>
        <authorList>
            <person name="Goeker M."/>
        </authorList>
    </citation>
    <scope>NUCLEOTIDE SEQUENCE [LARGE SCALE GENOMIC DNA]</scope>
    <source>
        <strain evidence="1 2">DSM 19783</strain>
    </source>
</reference>
<evidence type="ECO:0000313" key="2">
    <source>
        <dbReference type="Proteomes" id="UP000244037"/>
    </source>
</evidence>
<evidence type="ECO:0000313" key="1">
    <source>
        <dbReference type="EMBL" id="PTW43896.1"/>
    </source>
</evidence>
<accession>A0A8E2VIA6</accession>
<name>A0A8E2VIA6_9RHOB</name>
<sequence>MATVGFSGRQLTIEWDGTIIKGVKNKTASFSREGIDITSDDDQGFQTFLPEPGVISAEWSVEGITGDETLIAACLAGAPYETPPVTINLPTGGTVEITMFLSQLEITGNTDGAFEFSATMMSSGIPVYTPAGA</sequence>
<dbReference type="RefSeq" id="WP_112317596.1">
    <property type="nucleotide sequence ID" value="NZ_QAYC01000020.1"/>
</dbReference>
<organism evidence="1 2">
    <name type="scientific">Rhodovulum kholense</name>
    <dbReference type="NCBI Taxonomy" id="453584"/>
    <lineage>
        <taxon>Bacteria</taxon>
        <taxon>Pseudomonadati</taxon>
        <taxon>Pseudomonadota</taxon>
        <taxon>Alphaproteobacteria</taxon>
        <taxon>Rhodobacterales</taxon>
        <taxon>Paracoccaceae</taxon>
        <taxon>Rhodovulum</taxon>
    </lineage>
</organism>
<keyword evidence="2" id="KW-1185">Reference proteome</keyword>
<dbReference type="InterPro" id="IPR022344">
    <property type="entry name" value="GTA_major-tail"/>
</dbReference>
<comment type="caution">
    <text evidence="1">The sequence shown here is derived from an EMBL/GenBank/DDBJ whole genome shotgun (WGS) entry which is preliminary data.</text>
</comment>
<gene>
    <name evidence="1" type="ORF">C8N38_12036</name>
</gene>